<organism evidence="3 4">
    <name type="scientific">Candidatus Pullichristensenella stercorigallinarum</name>
    <dbReference type="NCBI Taxonomy" id="2840909"/>
    <lineage>
        <taxon>Bacteria</taxon>
        <taxon>Bacillati</taxon>
        <taxon>Bacillota</taxon>
        <taxon>Clostridia</taxon>
        <taxon>Candidatus Pullichristensenella</taxon>
    </lineage>
</organism>
<feature type="compositionally biased region" description="Gly residues" evidence="1">
    <location>
        <begin position="74"/>
        <end position="83"/>
    </location>
</feature>
<keyword evidence="2" id="KW-0812">Transmembrane</keyword>
<proteinExistence type="predicted"/>
<sequence>MEANLTQLLELAVQQGVWAVLYIYLFFRMLKENKEREERYQTMIDRLSGNIEDGIGKIQQKLDSLAGSDASHDGGSGAGSNGN</sequence>
<accession>A0A9D0ZPQ0</accession>
<protein>
    <recommendedName>
        <fullName evidence="5">Bacteriocin UviB</fullName>
    </recommendedName>
</protein>
<evidence type="ECO:0008006" key="5">
    <source>
        <dbReference type="Google" id="ProtNLM"/>
    </source>
</evidence>
<name>A0A9D0ZPQ0_9FIRM</name>
<reference evidence="3" key="2">
    <citation type="journal article" date="2021" name="PeerJ">
        <title>Extensive microbial diversity within the chicken gut microbiome revealed by metagenomics and culture.</title>
        <authorList>
            <person name="Gilroy R."/>
            <person name="Ravi A."/>
            <person name="Getino M."/>
            <person name="Pursley I."/>
            <person name="Horton D.L."/>
            <person name="Alikhan N.F."/>
            <person name="Baker D."/>
            <person name="Gharbi K."/>
            <person name="Hall N."/>
            <person name="Watson M."/>
            <person name="Adriaenssens E.M."/>
            <person name="Foster-Nyarko E."/>
            <person name="Jarju S."/>
            <person name="Secka A."/>
            <person name="Antonio M."/>
            <person name="Oren A."/>
            <person name="Chaudhuri R.R."/>
            <person name="La Ragione R."/>
            <person name="Hildebrand F."/>
            <person name="Pallen M.J."/>
        </authorList>
    </citation>
    <scope>NUCLEOTIDE SEQUENCE</scope>
    <source>
        <strain evidence="3">ChiSjej6B24-2974</strain>
    </source>
</reference>
<evidence type="ECO:0000256" key="1">
    <source>
        <dbReference type="SAM" id="MobiDB-lite"/>
    </source>
</evidence>
<dbReference type="Proteomes" id="UP000824260">
    <property type="component" value="Unassembled WGS sequence"/>
</dbReference>
<dbReference type="AlphaFoldDB" id="A0A9D0ZPQ0"/>
<dbReference type="Pfam" id="PF10960">
    <property type="entry name" value="Holin_BhlA"/>
    <property type="match status" value="1"/>
</dbReference>
<reference evidence="3" key="1">
    <citation type="submission" date="2020-10" db="EMBL/GenBank/DDBJ databases">
        <authorList>
            <person name="Gilroy R."/>
        </authorList>
    </citation>
    <scope>NUCLEOTIDE SEQUENCE</scope>
    <source>
        <strain evidence="3">ChiSjej6B24-2974</strain>
    </source>
</reference>
<evidence type="ECO:0000256" key="2">
    <source>
        <dbReference type="SAM" id="Phobius"/>
    </source>
</evidence>
<keyword evidence="2" id="KW-0472">Membrane</keyword>
<dbReference type="EMBL" id="DVFZ01000128">
    <property type="protein sequence ID" value="HIQ84144.1"/>
    <property type="molecule type" value="Genomic_DNA"/>
</dbReference>
<evidence type="ECO:0000313" key="3">
    <source>
        <dbReference type="EMBL" id="HIQ84144.1"/>
    </source>
</evidence>
<dbReference type="InterPro" id="IPR024405">
    <property type="entry name" value="Phage_BhlA/UviB"/>
</dbReference>
<keyword evidence="2" id="KW-1133">Transmembrane helix</keyword>
<feature type="transmembrane region" description="Helical" evidence="2">
    <location>
        <begin position="12"/>
        <end position="30"/>
    </location>
</feature>
<feature type="region of interest" description="Disordered" evidence="1">
    <location>
        <begin position="64"/>
        <end position="83"/>
    </location>
</feature>
<gene>
    <name evidence="3" type="ORF">IAA52_13725</name>
</gene>
<evidence type="ECO:0000313" key="4">
    <source>
        <dbReference type="Proteomes" id="UP000824260"/>
    </source>
</evidence>
<comment type="caution">
    <text evidence="3">The sequence shown here is derived from an EMBL/GenBank/DDBJ whole genome shotgun (WGS) entry which is preliminary data.</text>
</comment>